<proteinExistence type="inferred from homology"/>
<dbReference type="Pfam" id="PF01408">
    <property type="entry name" value="GFO_IDH_MocA"/>
    <property type="match status" value="1"/>
</dbReference>
<sequence>MKATSANRKIRWGILSTAKIGLTKVIPAIQQSPFSLVTAISSRDLAKAQKAANDLSIEKSYGSYDELLNDPDIDAVYNPLPNDQHVQWTLKALEAGKHVLCEKPIGMNAEQATLVAKAAANFPNLKVMEAFMYRFHPQWKETARLIESGAVGEVKTIHAFFSYYNTDPQNIRNKPKVGGGALMDIGCYCISFPRFIFRDEPDAVVGMMEFDPQMGTDRLTSGMLKFGSGKTATFTCSTQLMPYQRVNILGDRGQIVVEIPVNAPPAETTKIELITKEEQRIIELGPVDQYSLQADAFCLAILENTPVPTPLSDAIGNMKVIDAIAKSATEQKWVVL</sequence>
<comment type="similarity">
    <text evidence="1">Belongs to the Gfo/Idh/MocA family.</text>
</comment>
<comment type="caution">
    <text evidence="5">The sequence shown here is derived from an EMBL/GenBank/DDBJ whole genome shotgun (WGS) entry which is preliminary data.</text>
</comment>
<reference evidence="5" key="1">
    <citation type="submission" date="2022-10" db="EMBL/GenBank/DDBJ databases">
        <title>Gaoshiqiia sediminis gen. nov., sp. nov., isolated from coastal sediment.</title>
        <authorList>
            <person name="Yu W.X."/>
            <person name="Mu D.S."/>
            <person name="Du J.Z."/>
            <person name="Liang Y.Q."/>
        </authorList>
    </citation>
    <scope>NUCLEOTIDE SEQUENCE</scope>
    <source>
        <strain evidence="5">A06</strain>
    </source>
</reference>
<accession>A0AA41Y4D2</accession>
<gene>
    <name evidence="5" type="ORF">N2K84_10930</name>
</gene>
<evidence type="ECO:0000259" key="3">
    <source>
        <dbReference type="Pfam" id="PF01408"/>
    </source>
</evidence>
<dbReference type="Pfam" id="PF22725">
    <property type="entry name" value="GFO_IDH_MocA_C3"/>
    <property type="match status" value="1"/>
</dbReference>
<protein>
    <submittedName>
        <fullName evidence="5">Gfo/Idh/MocA family oxidoreductase</fullName>
    </submittedName>
</protein>
<evidence type="ECO:0000256" key="2">
    <source>
        <dbReference type="ARBA" id="ARBA00023002"/>
    </source>
</evidence>
<dbReference type="PANTHER" id="PTHR22604:SF105">
    <property type="entry name" value="TRANS-1,2-DIHYDROBENZENE-1,2-DIOL DEHYDROGENASE"/>
    <property type="match status" value="1"/>
</dbReference>
<dbReference type="Gene3D" id="3.30.360.10">
    <property type="entry name" value="Dihydrodipicolinate Reductase, domain 2"/>
    <property type="match status" value="1"/>
</dbReference>
<evidence type="ECO:0000259" key="4">
    <source>
        <dbReference type="Pfam" id="PF22725"/>
    </source>
</evidence>
<dbReference type="AlphaFoldDB" id="A0AA41Y4D2"/>
<dbReference type="InterPro" id="IPR000683">
    <property type="entry name" value="Gfo/Idh/MocA-like_OxRdtase_N"/>
</dbReference>
<dbReference type="Proteomes" id="UP001163821">
    <property type="component" value="Unassembled WGS sequence"/>
</dbReference>
<dbReference type="SUPFAM" id="SSF55347">
    <property type="entry name" value="Glyceraldehyde-3-phosphate dehydrogenase-like, C-terminal domain"/>
    <property type="match status" value="1"/>
</dbReference>
<dbReference type="InterPro" id="IPR036291">
    <property type="entry name" value="NAD(P)-bd_dom_sf"/>
</dbReference>
<dbReference type="InterPro" id="IPR055170">
    <property type="entry name" value="GFO_IDH_MocA-like_dom"/>
</dbReference>
<dbReference type="GO" id="GO:0000166">
    <property type="term" value="F:nucleotide binding"/>
    <property type="evidence" value="ECO:0007669"/>
    <property type="project" value="InterPro"/>
</dbReference>
<dbReference type="RefSeq" id="WP_282591848.1">
    <property type="nucleotide sequence ID" value="NZ_JAPAAF010000014.1"/>
</dbReference>
<dbReference type="Gene3D" id="3.40.50.720">
    <property type="entry name" value="NAD(P)-binding Rossmann-like Domain"/>
    <property type="match status" value="1"/>
</dbReference>
<evidence type="ECO:0000313" key="6">
    <source>
        <dbReference type="Proteomes" id="UP001163821"/>
    </source>
</evidence>
<dbReference type="GO" id="GO:0016491">
    <property type="term" value="F:oxidoreductase activity"/>
    <property type="evidence" value="ECO:0007669"/>
    <property type="project" value="UniProtKB-KW"/>
</dbReference>
<name>A0AA41Y4D2_9BACT</name>
<dbReference type="SUPFAM" id="SSF51735">
    <property type="entry name" value="NAD(P)-binding Rossmann-fold domains"/>
    <property type="match status" value="1"/>
</dbReference>
<feature type="domain" description="GFO/IDH/MocA-like oxidoreductase" evidence="4">
    <location>
        <begin position="141"/>
        <end position="255"/>
    </location>
</feature>
<dbReference type="PANTHER" id="PTHR22604">
    <property type="entry name" value="OXIDOREDUCTASES"/>
    <property type="match status" value="1"/>
</dbReference>
<feature type="domain" description="Gfo/Idh/MocA-like oxidoreductase N-terminal" evidence="3">
    <location>
        <begin position="11"/>
        <end position="121"/>
    </location>
</feature>
<organism evidence="5 6">
    <name type="scientific">Gaoshiqia sediminis</name>
    <dbReference type="NCBI Taxonomy" id="2986998"/>
    <lineage>
        <taxon>Bacteria</taxon>
        <taxon>Pseudomonadati</taxon>
        <taxon>Bacteroidota</taxon>
        <taxon>Bacteroidia</taxon>
        <taxon>Marinilabiliales</taxon>
        <taxon>Prolixibacteraceae</taxon>
        <taxon>Gaoshiqia</taxon>
    </lineage>
</organism>
<dbReference type="EMBL" id="JAPAAF010000014">
    <property type="protein sequence ID" value="MCW0483246.1"/>
    <property type="molecule type" value="Genomic_DNA"/>
</dbReference>
<keyword evidence="6" id="KW-1185">Reference proteome</keyword>
<keyword evidence="2" id="KW-0560">Oxidoreductase</keyword>
<evidence type="ECO:0000313" key="5">
    <source>
        <dbReference type="EMBL" id="MCW0483246.1"/>
    </source>
</evidence>
<dbReference type="InterPro" id="IPR050984">
    <property type="entry name" value="Gfo/Idh/MocA_domain"/>
</dbReference>
<evidence type="ECO:0000256" key="1">
    <source>
        <dbReference type="ARBA" id="ARBA00010928"/>
    </source>
</evidence>